<keyword evidence="3" id="KW-1185">Reference proteome</keyword>
<dbReference type="EMBL" id="GG738889">
    <property type="protein sequence ID" value="EFC40905.1"/>
    <property type="molecule type" value="Genomic_DNA"/>
</dbReference>
<sequence>MKRRANKKSTSSSSKKTKLEVATENDSNTTTNIVVSTESAPNSKEENQMVDDFNPDLYCVEELIQEFDRVDSEIVELERRRQEVLRILKKHPSTRIKYSTVNRWEKTKEMIAGSQFHNVSADCLGIILSFIYGKELLDVELVKKISSLSTNFNKGLLHYTPFVLTLNREIKSFKEDAIPEFNSLYGIEFAPYSENLKIVELLMKKANYSIEYLSVRCDITNTVFPTFSKQVQESVQVLKYIESHNQTRGKLDLSSFSSLKDVYIAKLRSAAAVITFPSNTLSRLSFSFPHCGSDLKISQLFGVSEHLTLCLPNCAKAANNISDSNAKEHFASSTQSKTKTFTFIRFKSNSKKPDLMERLTTETTFYSRNVRGDAESQDKHSTTSTISDITNKLEKEFNIPLEVVTGIKSTTLLSDRYIEKFTRAILE</sequence>
<evidence type="ECO:0000313" key="3">
    <source>
        <dbReference type="Proteomes" id="UP000006671"/>
    </source>
</evidence>
<dbReference type="AlphaFoldDB" id="D2VQP1"/>
<accession>D2VQP1</accession>
<name>D2VQP1_NAEGR</name>
<dbReference type="Proteomes" id="UP000006671">
    <property type="component" value="Unassembled WGS sequence"/>
</dbReference>
<dbReference type="VEuPathDB" id="AmoebaDB:NAEGRDRAFT_71296"/>
<organism evidence="3">
    <name type="scientific">Naegleria gruberi</name>
    <name type="common">Amoeba</name>
    <dbReference type="NCBI Taxonomy" id="5762"/>
    <lineage>
        <taxon>Eukaryota</taxon>
        <taxon>Discoba</taxon>
        <taxon>Heterolobosea</taxon>
        <taxon>Tetramitia</taxon>
        <taxon>Eutetramitia</taxon>
        <taxon>Vahlkampfiidae</taxon>
        <taxon>Naegleria</taxon>
    </lineage>
</organism>
<proteinExistence type="predicted"/>
<evidence type="ECO:0000313" key="2">
    <source>
        <dbReference type="EMBL" id="EFC40905.1"/>
    </source>
</evidence>
<dbReference type="GeneID" id="8855623"/>
<dbReference type="InParanoid" id="D2VQP1"/>
<dbReference type="OMA" id="RICKIEN"/>
<dbReference type="RefSeq" id="XP_002673649.1">
    <property type="nucleotide sequence ID" value="XM_002673603.1"/>
</dbReference>
<reference evidence="2 3" key="1">
    <citation type="journal article" date="2010" name="Cell">
        <title>The genome of Naegleria gruberi illuminates early eukaryotic versatility.</title>
        <authorList>
            <person name="Fritz-Laylin L.K."/>
            <person name="Prochnik S.E."/>
            <person name="Ginger M.L."/>
            <person name="Dacks J.B."/>
            <person name="Carpenter M.L."/>
            <person name="Field M.C."/>
            <person name="Kuo A."/>
            <person name="Paredez A."/>
            <person name="Chapman J."/>
            <person name="Pham J."/>
            <person name="Shu S."/>
            <person name="Neupane R."/>
            <person name="Cipriano M."/>
            <person name="Mancuso J."/>
            <person name="Tu H."/>
            <person name="Salamov A."/>
            <person name="Lindquist E."/>
            <person name="Shapiro H."/>
            <person name="Lucas S."/>
            <person name="Grigoriev I.V."/>
            <person name="Cande W.Z."/>
            <person name="Fulton C."/>
            <person name="Rokhsar D.S."/>
            <person name="Dawson S.C."/>
        </authorList>
    </citation>
    <scope>NUCLEOTIDE SEQUENCE [LARGE SCALE GENOMIC DNA]</scope>
    <source>
        <strain evidence="2 3">NEG-M</strain>
    </source>
</reference>
<feature type="compositionally biased region" description="Polar residues" evidence="1">
    <location>
        <begin position="24"/>
        <end position="33"/>
    </location>
</feature>
<protein>
    <submittedName>
        <fullName evidence="2">Predicted protein</fullName>
    </submittedName>
</protein>
<dbReference type="KEGG" id="ngr:NAEGRDRAFT_71296"/>
<evidence type="ECO:0000256" key="1">
    <source>
        <dbReference type="SAM" id="MobiDB-lite"/>
    </source>
</evidence>
<gene>
    <name evidence="2" type="ORF">NAEGRDRAFT_71296</name>
</gene>
<feature type="region of interest" description="Disordered" evidence="1">
    <location>
        <begin position="1"/>
        <end position="33"/>
    </location>
</feature>